<comment type="caution">
    <text evidence="2">The sequence shown here is derived from an EMBL/GenBank/DDBJ whole genome shotgun (WGS) entry which is preliminary data.</text>
</comment>
<evidence type="ECO:0000313" key="2">
    <source>
        <dbReference type="EMBL" id="MBK7421868.1"/>
    </source>
</evidence>
<accession>A0A9D7F8N6</accession>
<protein>
    <submittedName>
        <fullName evidence="2">Uncharacterized protein</fullName>
    </submittedName>
</protein>
<dbReference type="AlphaFoldDB" id="A0A9D7F8N6"/>
<gene>
    <name evidence="2" type="ORF">IPJ48_01530</name>
</gene>
<feature type="compositionally biased region" description="Basic and acidic residues" evidence="1">
    <location>
        <begin position="15"/>
        <end position="28"/>
    </location>
</feature>
<organism evidence="2 3">
    <name type="scientific">Candidatus Propionivibrio dominans</name>
    <dbReference type="NCBI Taxonomy" id="2954373"/>
    <lineage>
        <taxon>Bacteria</taxon>
        <taxon>Pseudomonadati</taxon>
        <taxon>Pseudomonadota</taxon>
        <taxon>Betaproteobacteria</taxon>
        <taxon>Rhodocyclales</taxon>
        <taxon>Rhodocyclaceae</taxon>
        <taxon>Propionivibrio</taxon>
    </lineage>
</organism>
<proteinExistence type="predicted"/>
<sequence length="49" mass="5366">MSANSYDGCKAAQAEQHKTMEARAREKGQALPAPRQNGCDHMKAQGMFN</sequence>
<evidence type="ECO:0000256" key="1">
    <source>
        <dbReference type="SAM" id="MobiDB-lite"/>
    </source>
</evidence>
<evidence type="ECO:0000313" key="3">
    <source>
        <dbReference type="Proteomes" id="UP000886602"/>
    </source>
</evidence>
<feature type="region of interest" description="Disordered" evidence="1">
    <location>
        <begin position="1"/>
        <end position="49"/>
    </location>
</feature>
<dbReference type="EMBL" id="JADJNC010000003">
    <property type="protein sequence ID" value="MBK7421868.1"/>
    <property type="molecule type" value="Genomic_DNA"/>
</dbReference>
<reference evidence="2" key="1">
    <citation type="submission" date="2020-10" db="EMBL/GenBank/DDBJ databases">
        <title>Connecting structure to function with the recovery of over 1000 high-quality activated sludge metagenome-assembled genomes encoding full-length rRNA genes using long-read sequencing.</title>
        <authorList>
            <person name="Singleton C.M."/>
            <person name="Petriglieri F."/>
            <person name="Kristensen J.M."/>
            <person name="Kirkegaard R.H."/>
            <person name="Michaelsen T.Y."/>
            <person name="Andersen M.H."/>
            <person name="Karst S.M."/>
            <person name="Dueholm M.S."/>
            <person name="Nielsen P.H."/>
            <person name="Albertsen M."/>
        </authorList>
    </citation>
    <scope>NUCLEOTIDE SEQUENCE</scope>
    <source>
        <strain evidence="2">EsbW_18-Q3-R4-48_MAXAC.044</strain>
    </source>
</reference>
<dbReference type="Proteomes" id="UP000886602">
    <property type="component" value="Unassembled WGS sequence"/>
</dbReference>
<name>A0A9D7F8N6_9RHOO</name>